<evidence type="ECO:0000313" key="3">
    <source>
        <dbReference type="Proteomes" id="UP000501900"/>
    </source>
</evidence>
<keyword evidence="3" id="KW-1185">Reference proteome</keyword>
<evidence type="ECO:0000256" key="1">
    <source>
        <dbReference type="SAM" id="MobiDB-lite"/>
    </source>
</evidence>
<organism evidence="2 3">
    <name type="scientific">Synechococcus phage S-H34</name>
    <dbReference type="NCBI Taxonomy" id="2718942"/>
    <lineage>
        <taxon>Viruses</taxon>
        <taxon>Duplodnaviria</taxon>
        <taxon>Heunggongvirae</taxon>
        <taxon>Uroviricota</taxon>
        <taxon>Caudoviricetes</taxon>
        <taxon>Pantevenvirales</taxon>
        <taxon>Kyanoviridae</taxon>
        <taxon>Makaravirus</taxon>
        <taxon>Makaravirus thirtyfour</taxon>
    </lineage>
</organism>
<dbReference type="EMBL" id="MT162467">
    <property type="protein sequence ID" value="QIN97119.1"/>
    <property type="molecule type" value="Genomic_DNA"/>
</dbReference>
<protein>
    <submittedName>
        <fullName evidence="2">Uncharacterized protein</fullName>
    </submittedName>
</protein>
<name>A0A6G8R6W2_9CAUD</name>
<sequence length="493" mass="54092">MPNRDRKKLDLATSKKSKQKSAYSKPLVEEKQPVAEVEVAPQYEAPMLSEEADKIDGLVAGLKEEQEQPKSETKARPKLKLSGKKAAKKEEAKPDFLDMDKDGNTEEPMKKAVAEAKPKAAKKKAVKEEVLQTHEDRMLGVIDQQLATMAKLNKSDAPAPKSLTEQKIENLEGQVRDMRRMMLEMSGMQAQNTIVGGLGAGSPGSGEVNLLKLDDVKEGSFEKANDGQLILWSQEDQKFVSSSERGVDNFFSEGIGGYEFTGGFADREAGSTGSSDFGTFIGYTQAQADAGQWRRFGFSEAQQQANDVAYFPTDARPNRAFDQSKGLFGGMFMPSGVTELIDYGWQDTTGGTFSTGHPQAGDPFVGYSNEVNSGDFQYTAADGSFDFRECQAGDLLQLRFDFNVNVQIANTTLEIALIWQTRDENDEPTFTFALTGQPIFYGTGTVGRTFLNRPFLSAYFASTEDTNARALLAIRADNPIQVAPLSTLVTIQR</sequence>
<feature type="compositionally biased region" description="Basic residues" evidence="1">
    <location>
        <begin position="76"/>
        <end position="87"/>
    </location>
</feature>
<feature type="region of interest" description="Disordered" evidence="1">
    <location>
        <begin position="1"/>
        <end position="120"/>
    </location>
</feature>
<dbReference type="RefSeq" id="YP_010670541.1">
    <property type="nucleotide sequence ID" value="NC_070965.1"/>
</dbReference>
<feature type="compositionally biased region" description="Basic and acidic residues" evidence="1">
    <location>
        <begin position="88"/>
        <end position="118"/>
    </location>
</feature>
<reference evidence="2 3" key="1">
    <citation type="submission" date="2020-03" db="EMBL/GenBank/DDBJ databases">
        <title>The Isolation and Genome Sequence of a Novel Cyanophage S-H34 from the Huanghai Sea, China.</title>
        <authorList>
            <person name="Jiang T."/>
        </authorList>
    </citation>
    <scope>NUCLEOTIDE SEQUENCE [LARGE SCALE GENOMIC DNA]</scope>
</reference>
<dbReference type="Proteomes" id="UP000501900">
    <property type="component" value="Genome"/>
</dbReference>
<accession>A0A6G8R6W2</accession>
<evidence type="ECO:0000313" key="2">
    <source>
        <dbReference type="EMBL" id="QIN97119.1"/>
    </source>
</evidence>
<dbReference type="GeneID" id="77946751"/>
<feature type="compositionally biased region" description="Basic and acidic residues" evidence="1">
    <location>
        <begin position="51"/>
        <end position="75"/>
    </location>
</feature>
<proteinExistence type="predicted"/>
<dbReference type="KEGG" id="vg:77946751"/>